<keyword evidence="5 6" id="KW-0472">Membrane</keyword>
<gene>
    <name evidence="7" type="ORF">GCM10025770_05860</name>
</gene>
<keyword evidence="2" id="KW-1003">Cell membrane</keyword>
<feature type="transmembrane region" description="Helical" evidence="6">
    <location>
        <begin position="315"/>
        <end position="336"/>
    </location>
</feature>
<dbReference type="PANTHER" id="PTHR30250">
    <property type="entry name" value="PST FAMILY PREDICTED COLANIC ACID TRANSPORTER"/>
    <property type="match status" value="1"/>
</dbReference>
<comment type="caution">
    <text evidence="7">The sequence shown here is derived from an EMBL/GenBank/DDBJ whole genome shotgun (WGS) entry which is preliminary data.</text>
</comment>
<evidence type="ECO:0000256" key="1">
    <source>
        <dbReference type="ARBA" id="ARBA00004651"/>
    </source>
</evidence>
<accession>A0ABP9QBN7</accession>
<protein>
    <recommendedName>
        <fullName evidence="9">Polysaccharide biosynthesis protein</fullName>
    </recommendedName>
</protein>
<evidence type="ECO:0000313" key="8">
    <source>
        <dbReference type="Proteomes" id="UP001500547"/>
    </source>
</evidence>
<feature type="transmembrane region" description="Helical" evidence="6">
    <location>
        <begin position="237"/>
        <end position="261"/>
    </location>
</feature>
<comment type="subcellular location">
    <subcellularLocation>
        <location evidence="1">Cell membrane</location>
        <topology evidence="1">Multi-pass membrane protein</topology>
    </subcellularLocation>
</comment>
<feature type="transmembrane region" description="Helical" evidence="6">
    <location>
        <begin position="373"/>
        <end position="395"/>
    </location>
</feature>
<dbReference type="RefSeq" id="WP_345531339.1">
    <property type="nucleotide sequence ID" value="NZ_BAABLD010000002.1"/>
</dbReference>
<feature type="transmembrane region" description="Helical" evidence="6">
    <location>
        <begin position="196"/>
        <end position="217"/>
    </location>
</feature>
<dbReference type="PANTHER" id="PTHR30250:SF11">
    <property type="entry name" value="O-ANTIGEN TRANSPORTER-RELATED"/>
    <property type="match status" value="1"/>
</dbReference>
<feature type="transmembrane region" description="Helical" evidence="6">
    <location>
        <begin position="39"/>
        <end position="62"/>
    </location>
</feature>
<evidence type="ECO:0008006" key="9">
    <source>
        <dbReference type="Google" id="ProtNLM"/>
    </source>
</evidence>
<evidence type="ECO:0000256" key="4">
    <source>
        <dbReference type="ARBA" id="ARBA00022989"/>
    </source>
</evidence>
<evidence type="ECO:0000256" key="3">
    <source>
        <dbReference type="ARBA" id="ARBA00022692"/>
    </source>
</evidence>
<feature type="transmembrane region" description="Helical" evidence="6">
    <location>
        <begin position="282"/>
        <end position="309"/>
    </location>
</feature>
<keyword evidence="3 6" id="KW-0812">Transmembrane</keyword>
<reference evidence="8" key="1">
    <citation type="journal article" date="2019" name="Int. J. Syst. Evol. Microbiol.">
        <title>The Global Catalogue of Microorganisms (GCM) 10K type strain sequencing project: providing services to taxonomists for standard genome sequencing and annotation.</title>
        <authorList>
            <consortium name="The Broad Institute Genomics Platform"/>
            <consortium name="The Broad Institute Genome Sequencing Center for Infectious Disease"/>
            <person name="Wu L."/>
            <person name="Ma J."/>
        </authorList>
    </citation>
    <scope>NUCLEOTIDE SEQUENCE [LARGE SCALE GENOMIC DNA]</scope>
    <source>
        <strain evidence="8">JCM 18715</strain>
    </source>
</reference>
<evidence type="ECO:0000256" key="5">
    <source>
        <dbReference type="ARBA" id="ARBA00023136"/>
    </source>
</evidence>
<keyword evidence="8" id="KW-1185">Reference proteome</keyword>
<name>A0ABP9QBN7_9RHOO</name>
<feature type="transmembrane region" description="Helical" evidence="6">
    <location>
        <begin position="163"/>
        <end position="184"/>
    </location>
</feature>
<feature type="transmembrane region" description="Helical" evidence="6">
    <location>
        <begin position="7"/>
        <end position="27"/>
    </location>
</feature>
<feature type="transmembrane region" description="Helical" evidence="6">
    <location>
        <begin position="74"/>
        <end position="95"/>
    </location>
</feature>
<evidence type="ECO:0000256" key="6">
    <source>
        <dbReference type="SAM" id="Phobius"/>
    </source>
</evidence>
<sequence>MSLRASVSYLFVRAAAGMLGMLALSLFVRGLGPERYGHFALGIAAAALASNLLIIPLNSTLARLYGEAELRRPLLATTAGIVWLAGAFCLLLALVVELLGLSWLPKWVLPAAAVFAASQGAVDYAAQTATSALQPARYGKLLLWRAVGICGLGITALHAGGGVLGVLMGMALASMLGVLLSNSVSSLDAAEFDPKLLPRISAFALPLVGSCALTYLLQWGDRYVLAHNVEMADVGRYSALADLTTQALMLLSSGLSSAWYPRVVQAWGAGDRDEAERLMSRYALMGLAFLLPAGLGLACTLQGIAAVLFGGEYVGLPAALPVMLVLAACLSVSKNFFFDVRILLAERVWRQAVGIALSAGVALLVMFGTVGRLGVLAAALGLLSGQLTGILYSIVAGRGVLRLRIDLRAACIVVAGCAAMVAVLLYWPAGGGVVSLALRIMAGALTYGLVLLACDLDGIRGRLLAVWRGAR</sequence>
<feature type="transmembrane region" description="Helical" evidence="6">
    <location>
        <begin position="348"/>
        <end position="367"/>
    </location>
</feature>
<dbReference type="EMBL" id="BAABLD010000002">
    <property type="protein sequence ID" value="GAA5159502.1"/>
    <property type="molecule type" value="Genomic_DNA"/>
</dbReference>
<dbReference type="Proteomes" id="UP001500547">
    <property type="component" value="Unassembled WGS sequence"/>
</dbReference>
<proteinExistence type="predicted"/>
<organism evidence="7 8">
    <name type="scientific">Viridibacterium curvum</name>
    <dbReference type="NCBI Taxonomy" id="1101404"/>
    <lineage>
        <taxon>Bacteria</taxon>
        <taxon>Pseudomonadati</taxon>
        <taxon>Pseudomonadota</taxon>
        <taxon>Betaproteobacteria</taxon>
        <taxon>Rhodocyclales</taxon>
        <taxon>Rhodocyclaceae</taxon>
        <taxon>Viridibacterium</taxon>
    </lineage>
</organism>
<feature type="transmembrane region" description="Helical" evidence="6">
    <location>
        <begin position="407"/>
        <end position="427"/>
    </location>
</feature>
<evidence type="ECO:0000256" key="2">
    <source>
        <dbReference type="ARBA" id="ARBA00022475"/>
    </source>
</evidence>
<keyword evidence="4 6" id="KW-1133">Transmembrane helix</keyword>
<dbReference type="Pfam" id="PF01943">
    <property type="entry name" value="Polysacc_synt"/>
    <property type="match status" value="1"/>
</dbReference>
<dbReference type="InterPro" id="IPR002797">
    <property type="entry name" value="Polysacc_synth"/>
</dbReference>
<evidence type="ECO:0000313" key="7">
    <source>
        <dbReference type="EMBL" id="GAA5159502.1"/>
    </source>
</evidence>
<feature type="transmembrane region" description="Helical" evidence="6">
    <location>
        <begin position="433"/>
        <end position="454"/>
    </location>
</feature>
<dbReference type="InterPro" id="IPR050833">
    <property type="entry name" value="Poly_Biosynth_Transport"/>
</dbReference>